<keyword evidence="3" id="KW-1185">Reference proteome</keyword>
<accession>A0A3N4LUC4</accession>
<evidence type="ECO:0000256" key="1">
    <source>
        <dbReference type="SAM" id="Coils"/>
    </source>
</evidence>
<proteinExistence type="predicted"/>
<reference evidence="2 3" key="1">
    <citation type="journal article" date="2018" name="Nat. Ecol. Evol.">
        <title>Pezizomycetes genomes reveal the molecular basis of ectomycorrhizal truffle lifestyle.</title>
        <authorList>
            <person name="Murat C."/>
            <person name="Payen T."/>
            <person name="Noel B."/>
            <person name="Kuo A."/>
            <person name="Morin E."/>
            <person name="Chen J."/>
            <person name="Kohler A."/>
            <person name="Krizsan K."/>
            <person name="Balestrini R."/>
            <person name="Da Silva C."/>
            <person name="Montanini B."/>
            <person name="Hainaut M."/>
            <person name="Levati E."/>
            <person name="Barry K.W."/>
            <person name="Belfiori B."/>
            <person name="Cichocki N."/>
            <person name="Clum A."/>
            <person name="Dockter R.B."/>
            <person name="Fauchery L."/>
            <person name="Guy J."/>
            <person name="Iotti M."/>
            <person name="Le Tacon F."/>
            <person name="Lindquist E.A."/>
            <person name="Lipzen A."/>
            <person name="Malagnac F."/>
            <person name="Mello A."/>
            <person name="Molinier V."/>
            <person name="Miyauchi S."/>
            <person name="Poulain J."/>
            <person name="Riccioni C."/>
            <person name="Rubini A."/>
            <person name="Sitrit Y."/>
            <person name="Splivallo R."/>
            <person name="Traeger S."/>
            <person name="Wang M."/>
            <person name="Zifcakova L."/>
            <person name="Wipf D."/>
            <person name="Zambonelli A."/>
            <person name="Paolocci F."/>
            <person name="Nowrousian M."/>
            <person name="Ottonello S."/>
            <person name="Baldrian P."/>
            <person name="Spatafora J.W."/>
            <person name="Henrissat B."/>
            <person name="Nagy L.G."/>
            <person name="Aury J.M."/>
            <person name="Wincker P."/>
            <person name="Grigoriev I.V."/>
            <person name="Bonfante P."/>
            <person name="Martin F.M."/>
        </authorList>
    </citation>
    <scope>NUCLEOTIDE SEQUENCE [LARGE SCALE GENOMIC DNA]</scope>
    <source>
        <strain evidence="2 3">ATCC MYA-4762</strain>
    </source>
</reference>
<gene>
    <name evidence="2" type="ORF">L211DRAFT_784271</name>
</gene>
<protein>
    <submittedName>
        <fullName evidence="2">Uncharacterized protein</fullName>
    </submittedName>
</protein>
<name>A0A3N4LUC4_9PEZI</name>
<dbReference type="STRING" id="1051890.A0A3N4LUC4"/>
<evidence type="ECO:0000313" key="3">
    <source>
        <dbReference type="Proteomes" id="UP000267821"/>
    </source>
</evidence>
<dbReference type="InterPro" id="IPR032675">
    <property type="entry name" value="LRR_dom_sf"/>
</dbReference>
<feature type="coiled-coil region" evidence="1">
    <location>
        <begin position="245"/>
        <end position="272"/>
    </location>
</feature>
<dbReference type="SUPFAM" id="SSF52047">
    <property type="entry name" value="RNI-like"/>
    <property type="match status" value="1"/>
</dbReference>
<dbReference type="Gene3D" id="3.80.10.10">
    <property type="entry name" value="Ribonuclease Inhibitor"/>
    <property type="match status" value="1"/>
</dbReference>
<dbReference type="OrthoDB" id="5351126at2759"/>
<dbReference type="Proteomes" id="UP000267821">
    <property type="component" value="Unassembled WGS sequence"/>
</dbReference>
<dbReference type="InParanoid" id="A0A3N4LUC4"/>
<dbReference type="EMBL" id="ML121540">
    <property type="protein sequence ID" value="RPB24812.1"/>
    <property type="molecule type" value="Genomic_DNA"/>
</dbReference>
<evidence type="ECO:0000313" key="2">
    <source>
        <dbReference type="EMBL" id="RPB24812.1"/>
    </source>
</evidence>
<sequence>MLEEASYNLYESPKFKTTYRFAQFVTAITHDRHRAWMVKELDVSNLGKEAGENETPLAGWREWKFRSDPLHTIHRDDIGLSKSGKGEIVKSLHPPPSPFLQRYSLIRDIPIGAIIHVLAACPFLRKIDLSNVSLAADYFISKLGSHRTGYHPTAFTFLLFVSDVPKSFTWQEGDTRPLSCSIDLVNALTNLHGLKHINLRGGVWVTRDVAERIVEGGKAVQFLDLQKCGMYRERKWTVTGGRMEIGRLIVEEKEAEQERQRLMKEAEGSKKKMAGIF</sequence>
<keyword evidence="1" id="KW-0175">Coiled coil</keyword>
<dbReference type="AlphaFoldDB" id="A0A3N4LUC4"/>
<organism evidence="2 3">
    <name type="scientific">Terfezia boudieri ATCC MYA-4762</name>
    <dbReference type="NCBI Taxonomy" id="1051890"/>
    <lineage>
        <taxon>Eukaryota</taxon>
        <taxon>Fungi</taxon>
        <taxon>Dikarya</taxon>
        <taxon>Ascomycota</taxon>
        <taxon>Pezizomycotina</taxon>
        <taxon>Pezizomycetes</taxon>
        <taxon>Pezizales</taxon>
        <taxon>Pezizaceae</taxon>
        <taxon>Terfezia</taxon>
    </lineage>
</organism>